<organism evidence="15 16">
    <name type="scientific">Marmota marmota marmota</name>
    <name type="common">Alpine marmot</name>
    <dbReference type="NCBI Taxonomy" id="9994"/>
    <lineage>
        <taxon>Eukaryota</taxon>
        <taxon>Metazoa</taxon>
        <taxon>Chordata</taxon>
        <taxon>Craniata</taxon>
        <taxon>Vertebrata</taxon>
        <taxon>Euteleostomi</taxon>
        <taxon>Mammalia</taxon>
        <taxon>Eutheria</taxon>
        <taxon>Euarchontoglires</taxon>
        <taxon>Glires</taxon>
        <taxon>Rodentia</taxon>
        <taxon>Sciuromorpha</taxon>
        <taxon>Sciuridae</taxon>
        <taxon>Xerinae</taxon>
        <taxon>Marmotini</taxon>
        <taxon>Marmota</taxon>
    </lineage>
</organism>
<evidence type="ECO:0000256" key="11">
    <source>
        <dbReference type="ARBA" id="ARBA00031053"/>
    </source>
</evidence>
<dbReference type="GO" id="GO:0043548">
    <property type="term" value="F:phosphatidylinositol 3-kinase binding"/>
    <property type="evidence" value="ECO:0007669"/>
    <property type="project" value="InterPro"/>
</dbReference>
<dbReference type="GeneTree" id="ENSGT00390000012777"/>
<evidence type="ECO:0000256" key="4">
    <source>
        <dbReference type="ARBA" id="ARBA00022553"/>
    </source>
</evidence>
<keyword evidence="9" id="KW-1015">Disulfide bond</keyword>
<dbReference type="GO" id="GO:0016020">
    <property type="term" value="C:membrane"/>
    <property type="evidence" value="ECO:0007669"/>
    <property type="project" value="UniProtKB-SubCell"/>
</dbReference>
<feature type="compositionally biased region" description="Basic and acidic residues" evidence="13">
    <location>
        <begin position="1"/>
        <end position="11"/>
    </location>
</feature>
<dbReference type="InterPro" id="IPR009861">
    <property type="entry name" value="HCST"/>
</dbReference>
<comment type="similarity">
    <text evidence="2">Belongs to the DAP10 family.</text>
</comment>
<feature type="transmembrane region" description="Helical" evidence="14">
    <location>
        <begin position="118"/>
        <end position="141"/>
    </location>
</feature>
<keyword evidence="7 14" id="KW-1133">Transmembrane helix</keyword>
<dbReference type="GO" id="GO:0005102">
    <property type="term" value="F:signaling receptor binding"/>
    <property type="evidence" value="ECO:0007669"/>
    <property type="project" value="InterPro"/>
</dbReference>
<dbReference type="GO" id="GO:0050776">
    <property type="term" value="P:regulation of immune response"/>
    <property type="evidence" value="ECO:0007669"/>
    <property type="project" value="InterPro"/>
</dbReference>
<feature type="region of interest" description="Disordered" evidence="13">
    <location>
        <begin position="1"/>
        <end position="28"/>
    </location>
</feature>
<gene>
    <name evidence="15" type="primary">Hcst</name>
</gene>
<evidence type="ECO:0000256" key="9">
    <source>
        <dbReference type="ARBA" id="ARBA00023157"/>
    </source>
</evidence>
<evidence type="ECO:0000256" key="10">
    <source>
        <dbReference type="ARBA" id="ARBA00023180"/>
    </source>
</evidence>
<reference evidence="15" key="1">
    <citation type="submission" date="2025-08" db="UniProtKB">
        <authorList>
            <consortium name="Ensembl"/>
        </authorList>
    </citation>
    <scope>IDENTIFICATION</scope>
</reference>
<evidence type="ECO:0000256" key="2">
    <source>
        <dbReference type="ARBA" id="ARBA00006724"/>
    </source>
</evidence>
<keyword evidence="10" id="KW-0325">Glycoprotein</keyword>
<evidence type="ECO:0000256" key="7">
    <source>
        <dbReference type="ARBA" id="ARBA00022989"/>
    </source>
</evidence>
<proteinExistence type="inferred from homology"/>
<dbReference type="Proteomes" id="UP000694407">
    <property type="component" value="Unplaced"/>
</dbReference>
<dbReference type="PANTHER" id="PTHR21409">
    <property type="entry name" value="HEMATOPOIETIC CELL SIGNAL TRANSDUCER"/>
    <property type="match status" value="1"/>
</dbReference>
<keyword evidence="8 14" id="KW-0472">Membrane</keyword>
<evidence type="ECO:0000256" key="1">
    <source>
        <dbReference type="ARBA" id="ARBA00004479"/>
    </source>
</evidence>
<evidence type="ECO:0000256" key="12">
    <source>
        <dbReference type="ARBA" id="ARBA00031263"/>
    </source>
</evidence>
<evidence type="ECO:0000256" key="14">
    <source>
        <dbReference type="SAM" id="Phobius"/>
    </source>
</evidence>
<keyword evidence="16" id="KW-1185">Reference proteome</keyword>
<name>A0A8C5YYJ2_MARMA</name>
<protein>
    <recommendedName>
        <fullName evidence="3">Hematopoietic cell signal transducer</fullName>
    </recommendedName>
    <alternativeName>
        <fullName evidence="12">DNAX-activation protein 10</fullName>
    </alternativeName>
    <alternativeName>
        <fullName evidence="11">Membrane protein DAP10</fullName>
    </alternativeName>
</protein>
<accession>A0A8C5YYJ2</accession>
<keyword evidence="5 14" id="KW-0812">Transmembrane</keyword>
<evidence type="ECO:0000256" key="6">
    <source>
        <dbReference type="ARBA" id="ARBA00022729"/>
    </source>
</evidence>
<comment type="subcellular location">
    <subcellularLocation>
        <location evidence="1">Membrane</location>
        <topology evidence="1">Single-pass type I membrane protein</topology>
    </subcellularLocation>
</comment>
<dbReference type="Pfam" id="PF07213">
    <property type="entry name" value="DAP10"/>
    <property type="match status" value="1"/>
</dbReference>
<evidence type="ECO:0000313" key="15">
    <source>
        <dbReference type="Ensembl" id="ENSMMMP00000005356.1"/>
    </source>
</evidence>
<evidence type="ECO:0000256" key="13">
    <source>
        <dbReference type="SAM" id="MobiDB-lite"/>
    </source>
</evidence>
<reference evidence="15" key="2">
    <citation type="submission" date="2025-09" db="UniProtKB">
        <authorList>
            <consortium name="Ensembl"/>
        </authorList>
    </citation>
    <scope>IDENTIFICATION</scope>
</reference>
<evidence type="ECO:0000313" key="16">
    <source>
        <dbReference type="Proteomes" id="UP000694407"/>
    </source>
</evidence>
<evidence type="ECO:0000256" key="3">
    <source>
        <dbReference type="ARBA" id="ARBA00018050"/>
    </source>
</evidence>
<dbReference type="Ensembl" id="ENSMMMT00000006107.1">
    <property type="protein sequence ID" value="ENSMMMP00000005356.1"/>
    <property type="gene ID" value="ENSMMMG00000004859.1"/>
</dbReference>
<dbReference type="AlphaFoldDB" id="A0A8C5YYJ2"/>
<evidence type="ECO:0000256" key="8">
    <source>
        <dbReference type="ARBA" id="ARBA00023136"/>
    </source>
</evidence>
<sequence length="164" mass="17789">NISRISLDDHSSFPGLSDPPPICSPKSHRDTHAYTHTHTYTGSKWPCHHQGDIRYSYLSTPPLFLRTSLDHSPWPDPFSPQSTMTPPGHILLLLLLPAAAAQMSTGSCSGCGPLSPHLLASLVAADAVMSLIIVGVVLVCARPRPGRRLNHENDKIYINMPGRG</sequence>
<keyword evidence="4" id="KW-0597">Phosphoprotein</keyword>
<keyword evidence="6" id="KW-0732">Signal</keyword>
<dbReference type="GO" id="GO:0051897">
    <property type="term" value="P:positive regulation of phosphatidylinositol 3-kinase/protein kinase B signal transduction"/>
    <property type="evidence" value="ECO:0007669"/>
    <property type="project" value="InterPro"/>
</dbReference>
<dbReference type="PANTHER" id="PTHR21409:SF1">
    <property type="entry name" value="HEMATOPOIETIC CELL SIGNAL TRANSDUCER"/>
    <property type="match status" value="1"/>
</dbReference>
<evidence type="ECO:0000256" key="5">
    <source>
        <dbReference type="ARBA" id="ARBA00022692"/>
    </source>
</evidence>